<gene>
    <name evidence="3" type="ORF">LEP1GSC125_0346</name>
    <name evidence="4" type="ORF">LEP1GSC125_0353</name>
</gene>
<reference evidence="3" key="1">
    <citation type="submission" date="2012-10" db="EMBL/GenBank/DDBJ databases">
        <authorList>
            <person name="Harkins D.M."/>
            <person name="Durkin A.S."/>
            <person name="Brinkac L.M."/>
            <person name="Haft D.H."/>
            <person name="Selengut J.D."/>
            <person name="Sanka R."/>
            <person name="DePew J."/>
            <person name="Purushe J."/>
            <person name="Picardeau M."/>
            <person name="Werts C."/>
            <person name="Goarant C."/>
            <person name="Vinetz J.M."/>
            <person name="Sutton G.G."/>
            <person name="Nierman W.C."/>
            <person name="Fouts D.E."/>
        </authorList>
    </citation>
    <scope>NUCLEOTIDE SEQUENCE</scope>
    <source>
        <strain evidence="3">200901122</strain>
    </source>
</reference>
<dbReference type="AlphaFoldDB" id="A0AA87SVD7"/>
<feature type="domain" description="HTH cro/C1-type" evidence="2">
    <location>
        <begin position="18"/>
        <end position="72"/>
    </location>
</feature>
<comment type="caution">
    <text evidence="3">The sequence shown here is derived from an EMBL/GenBank/DDBJ whole genome shotgun (WGS) entry which is preliminary data.</text>
</comment>
<dbReference type="RefSeq" id="WP_002763887.1">
    <property type="nucleotide sequence ID" value="NZ_AKWM02000055.1"/>
</dbReference>
<evidence type="ECO:0000256" key="1">
    <source>
        <dbReference type="ARBA" id="ARBA00023125"/>
    </source>
</evidence>
<dbReference type="PANTHER" id="PTHR46558">
    <property type="entry name" value="TRACRIPTIONAL REGULATORY PROTEIN-RELATED-RELATED"/>
    <property type="match status" value="1"/>
</dbReference>
<accession>A0AA87SVD7</accession>
<dbReference type="SMART" id="SM00530">
    <property type="entry name" value="HTH_XRE"/>
    <property type="match status" value="1"/>
</dbReference>
<dbReference type="CDD" id="cd00093">
    <property type="entry name" value="HTH_XRE"/>
    <property type="match status" value="1"/>
</dbReference>
<reference evidence="3 5" key="2">
    <citation type="journal article" date="2014" name="Int. J. Syst. Evol. Microbiol.">
        <title>Leptospira mayottensis sp. nov., a pathogenic species of the genus Leptospira isolated from humans.</title>
        <authorList>
            <person name="Bourhy P."/>
            <person name="Collet L."/>
            <person name="Brisse S."/>
            <person name="Picardeau M."/>
        </authorList>
    </citation>
    <scope>NUCLEOTIDE SEQUENCE [LARGE SCALE GENOMIC DNA]</scope>
    <source>
        <strain evidence="3 5">200901122</strain>
    </source>
</reference>
<evidence type="ECO:0000313" key="3">
    <source>
        <dbReference type="EMBL" id="EKR98935.1"/>
    </source>
</evidence>
<evidence type="ECO:0000313" key="4">
    <source>
        <dbReference type="EMBL" id="EKR99371.1"/>
    </source>
</evidence>
<dbReference type="PROSITE" id="PS50943">
    <property type="entry name" value="HTH_CROC1"/>
    <property type="match status" value="1"/>
</dbReference>
<organism evidence="3 5">
    <name type="scientific">Leptospira mayottensis 200901122</name>
    <dbReference type="NCBI Taxonomy" id="1193010"/>
    <lineage>
        <taxon>Bacteria</taxon>
        <taxon>Pseudomonadati</taxon>
        <taxon>Spirochaetota</taxon>
        <taxon>Spirochaetia</taxon>
        <taxon>Leptospirales</taxon>
        <taxon>Leptospiraceae</taxon>
        <taxon>Leptospira</taxon>
    </lineage>
</organism>
<dbReference type="SUPFAM" id="SSF47413">
    <property type="entry name" value="lambda repressor-like DNA-binding domains"/>
    <property type="match status" value="1"/>
</dbReference>
<sequence>MKSTHSTEILVEKLGTNIRSLRSKKGWSQTELADKIGVHLTHINRIENGKYLPSLDTVVLLAEALESSLDILVNGSTESSKDIRIEDQSFAEKIRLLNSLDEEEKKAVTLFLDSLLSKKKMIGMLQQLQIK</sequence>
<evidence type="ECO:0000313" key="5">
    <source>
        <dbReference type="Proteomes" id="UP000001343"/>
    </source>
</evidence>
<dbReference type="InterPro" id="IPR001387">
    <property type="entry name" value="Cro/C1-type_HTH"/>
</dbReference>
<dbReference type="Pfam" id="PF01381">
    <property type="entry name" value="HTH_3"/>
    <property type="match status" value="1"/>
</dbReference>
<dbReference type="InterPro" id="IPR010982">
    <property type="entry name" value="Lambda_DNA-bd_dom_sf"/>
</dbReference>
<dbReference type="PANTHER" id="PTHR46558:SF4">
    <property type="entry name" value="DNA-BIDING PHAGE PROTEIN"/>
    <property type="match status" value="1"/>
</dbReference>
<protein>
    <submittedName>
        <fullName evidence="3">DNA-binding helix-turn-helix protein</fullName>
    </submittedName>
</protein>
<dbReference type="Gene3D" id="1.10.260.40">
    <property type="entry name" value="lambda repressor-like DNA-binding domains"/>
    <property type="match status" value="1"/>
</dbReference>
<dbReference type="EMBL" id="AKWM02000064">
    <property type="protein sequence ID" value="EKR98935.1"/>
    <property type="molecule type" value="Genomic_DNA"/>
</dbReference>
<dbReference type="Proteomes" id="UP000001343">
    <property type="component" value="Unassembled WGS sequence"/>
</dbReference>
<name>A0AA87SVD7_9LEPT</name>
<evidence type="ECO:0000259" key="2">
    <source>
        <dbReference type="PROSITE" id="PS50943"/>
    </source>
</evidence>
<dbReference type="GO" id="GO:0003677">
    <property type="term" value="F:DNA binding"/>
    <property type="evidence" value="ECO:0007669"/>
    <property type="project" value="UniProtKB-KW"/>
</dbReference>
<proteinExistence type="predicted"/>
<keyword evidence="1 3" id="KW-0238">DNA-binding</keyword>
<dbReference type="EMBL" id="AKWM02000055">
    <property type="protein sequence ID" value="EKR99371.1"/>
    <property type="molecule type" value="Genomic_DNA"/>
</dbReference>